<name>A0AA49GE64_9BACT</name>
<accession>A0AA49GE64</accession>
<keyword evidence="2" id="KW-0694">RNA-binding</keyword>
<keyword evidence="4" id="KW-0413">Isomerase</keyword>
<sequence>MNKKSMPANQELKRYKIEKDSELFKYLIEFFSSKKKPLLKSIMGGGQIRINGDVITQFNHPLKKGDTMEINWSKPSKKVKLQKLNIIYEDQDLIVIEKEAGLLSVASLKEKKKNAVQILKEHVEAVGPNSRVYIIHRLEREASGILLFAKSKKVQELLQNSWEDYVIDRKYVAVVEGKVKQANGTLKNYLRSNKNNRVFVVDTPNNATEAISHFHVLKQSNAYSMLEFRLNTGFKNQIRVQMAHFGHPVTGDKKYTAKKNPLGRVALHANLIELKHPITGEHLKFELVPPSNFRNLVAKA</sequence>
<comment type="similarity">
    <text evidence="1">Belongs to the pseudouridine synthase RluA family.</text>
</comment>
<feature type="domain" description="Pseudouridine synthase RsuA/RluA-like" evidence="3">
    <location>
        <begin position="92"/>
        <end position="244"/>
    </location>
</feature>
<keyword evidence="5" id="KW-1185">Reference proteome</keyword>
<dbReference type="Proteomes" id="UP001244443">
    <property type="component" value="Chromosome"/>
</dbReference>
<dbReference type="InterPro" id="IPR006145">
    <property type="entry name" value="PsdUridine_synth_RsuA/RluA"/>
</dbReference>
<dbReference type="PROSITE" id="PS50889">
    <property type="entry name" value="S4"/>
    <property type="match status" value="1"/>
</dbReference>
<evidence type="ECO:0000313" key="5">
    <source>
        <dbReference type="Proteomes" id="UP001244443"/>
    </source>
</evidence>
<reference evidence="4" key="1">
    <citation type="submission" date="2023-08" db="EMBL/GenBank/DDBJ databases">
        <title>Comparative genomics and taxonomic characterization of three novel marine species of genus Marivirga.</title>
        <authorList>
            <person name="Muhammad N."/>
            <person name="Kim S.-G."/>
        </authorList>
    </citation>
    <scope>NUCLEOTIDE SEQUENCE [LARGE SCALE GENOMIC DNA]</scope>
    <source>
        <strain evidence="4">ABR2-2</strain>
    </source>
</reference>
<evidence type="ECO:0000256" key="2">
    <source>
        <dbReference type="PROSITE-ProRule" id="PRU00182"/>
    </source>
</evidence>
<dbReference type="AlphaFoldDB" id="A0AA49GE64"/>
<dbReference type="GO" id="GO:0140098">
    <property type="term" value="F:catalytic activity, acting on RNA"/>
    <property type="evidence" value="ECO:0007669"/>
    <property type="project" value="UniProtKB-ARBA"/>
</dbReference>
<protein>
    <submittedName>
        <fullName evidence="4">RluA family pseudouridine synthase</fullName>
        <ecNumber evidence="4">5.4.99.-</ecNumber>
    </submittedName>
</protein>
<dbReference type="EC" id="5.4.99.-" evidence="4"/>
<dbReference type="RefSeq" id="WP_308356169.1">
    <property type="nucleotide sequence ID" value="NZ_CP129970.2"/>
</dbReference>
<proteinExistence type="inferred from homology"/>
<dbReference type="GO" id="GO:0000455">
    <property type="term" value="P:enzyme-directed rRNA pseudouridine synthesis"/>
    <property type="evidence" value="ECO:0007669"/>
    <property type="project" value="TreeGrafter"/>
</dbReference>
<dbReference type="PANTHER" id="PTHR21600:SF44">
    <property type="entry name" value="RIBOSOMAL LARGE SUBUNIT PSEUDOURIDINE SYNTHASE D"/>
    <property type="match status" value="1"/>
</dbReference>
<evidence type="ECO:0000259" key="3">
    <source>
        <dbReference type="Pfam" id="PF00849"/>
    </source>
</evidence>
<dbReference type="GO" id="GO:0009982">
    <property type="term" value="F:pseudouridine synthase activity"/>
    <property type="evidence" value="ECO:0007669"/>
    <property type="project" value="InterPro"/>
</dbReference>
<dbReference type="GO" id="GO:0003723">
    <property type="term" value="F:RNA binding"/>
    <property type="evidence" value="ECO:0007669"/>
    <property type="project" value="UniProtKB-KW"/>
</dbReference>
<dbReference type="PANTHER" id="PTHR21600">
    <property type="entry name" value="MITOCHONDRIAL RNA PSEUDOURIDINE SYNTHASE"/>
    <property type="match status" value="1"/>
</dbReference>
<evidence type="ECO:0000313" key="4">
    <source>
        <dbReference type="EMBL" id="WKK85129.2"/>
    </source>
</evidence>
<dbReference type="InterPro" id="IPR050188">
    <property type="entry name" value="RluA_PseudoU_synthase"/>
</dbReference>
<dbReference type="Pfam" id="PF00849">
    <property type="entry name" value="PseudoU_synth_2"/>
    <property type="match status" value="1"/>
</dbReference>
<dbReference type="InterPro" id="IPR020103">
    <property type="entry name" value="PsdUridine_synth_cat_dom_sf"/>
</dbReference>
<dbReference type="CDD" id="cd02869">
    <property type="entry name" value="PseudoU_synth_RluA_like"/>
    <property type="match status" value="1"/>
</dbReference>
<dbReference type="EMBL" id="CP129970">
    <property type="protein sequence ID" value="WKK85129.2"/>
    <property type="molecule type" value="Genomic_DNA"/>
</dbReference>
<evidence type="ECO:0000256" key="1">
    <source>
        <dbReference type="ARBA" id="ARBA00010876"/>
    </source>
</evidence>
<dbReference type="Gene3D" id="3.30.2350.10">
    <property type="entry name" value="Pseudouridine synthase"/>
    <property type="match status" value="1"/>
</dbReference>
<dbReference type="SUPFAM" id="SSF55120">
    <property type="entry name" value="Pseudouridine synthase"/>
    <property type="match status" value="1"/>
</dbReference>
<gene>
    <name evidence="4" type="ORF">QYS48_24515</name>
</gene>
<organism evidence="4 5">
    <name type="scientific">Marivirga arenosa</name>
    <dbReference type="NCBI Taxonomy" id="3059076"/>
    <lineage>
        <taxon>Bacteria</taxon>
        <taxon>Pseudomonadati</taxon>
        <taxon>Bacteroidota</taxon>
        <taxon>Cytophagia</taxon>
        <taxon>Cytophagales</taxon>
        <taxon>Marivirgaceae</taxon>
        <taxon>Marivirga</taxon>
    </lineage>
</organism>